<keyword evidence="8" id="KW-0521">NADP</keyword>
<evidence type="ECO:0000256" key="2">
    <source>
        <dbReference type="ARBA" id="ARBA00004305"/>
    </source>
</evidence>
<name>A0A315VV68_GAMAF</name>
<proteinExistence type="inferred from homology"/>
<dbReference type="GO" id="GO:0000166">
    <property type="term" value="F:nucleotide binding"/>
    <property type="evidence" value="ECO:0007669"/>
    <property type="project" value="UniProtKB-KW"/>
</dbReference>
<evidence type="ECO:0000256" key="15">
    <source>
        <dbReference type="ARBA" id="ARBA00050566"/>
    </source>
</evidence>
<comment type="similarity">
    <text evidence="4">Belongs to the zinc-containing alcohol dehydrogenase family. Quinone oxidoreductase subfamily.</text>
</comment>
<dbReference type="SUPFAM" id="SSF51735">
    <property type="entry name" value="NAD(P)-binding Rossmann-fold domains"/>
    <property type="match status" value="1"/>
</dbReference>
<evidence type="ECO:0000256" key="7">
    <source>
        <dbReference type="ARBA" id="ARBA00022787"/>
    </source>
</evidence>
<dbReference type="Pfam" id="PF13602">
    <property type="entry name" value="ADH_zinc_N_2"/>
    <property type="match status" value="1"/>
</dbReference>
<reference evidence="20 21" key="1">
    <citation type="journal article" date="2018" name="G3 (Bethesda)">
        <title>A High-Quality Reference Genome for the Invasive Mosquitofish Gambusia affinis Using a Chicago Library.</title>
        <authorList>
            <person name="Hoffberg S.L."/>
            <person name="Troendle N.J."/>
            <person name="Glenn T.C."/>
            <person name="Mahmud O."/>
            <person name="Louha S."/>
            <person name="Chalopin D."/>
            <person name="Bennetzen J.L."/>
            <person name="Mauricio R."/>
        </authorList>
    </citation>
    <scope>NUCLEOTIDE SEQUENCE [LARGE SCALE GENOMIC DNA]</scope>
    <source>
        <strain evidence="20">NE01/NJP1002.9</strain>
        <tissue evidence="20">Muscle</tissue>
    </source>
</reference>
<dbReference type="InterPro" id="IPR036291">
    <property type="entry name" value="NAD(P)-bd_dom_sf"/>
</dbReference>
<dbReference type="GO" id="GO:0007399">
    <property type="term" value="P:nervous system development"/>
    <property type="evidence" value="ECO:0007669"/>
    <property type="project" value="UniProtKB-KW"/>
</dbReference>
<keyword evidence="6" id="KW-0547">Nucleotide-binding</keyword>
<comment type="caution">
    <text evidence="20">The sequence shown here is derived from an EMBL/GenBank/DDBJ whole genome shotgun (WGS) entry which is preliminary data.</text>
</comment>
<keyword evidence="5" id="KW-0831">Ubiquinone biosynthesis</keyword>
<dbReference type="STRING" id="33528.ENSGAFP00000019674"/>
<keyword evidence="11" id="KW-0560">Oxidoreductase</keyword>
<dbReference type="InterPro" id="IPR020843">
    <property type="entry name" value="ER"/>
</dbReference>
<evidence type="ECO:0000256" key="17">
    <source>
        <dbReference type="ARBA" id="ARBA00051220"/>
    </source>
</evidence>
<dbReference type="SMART" id="SM00829">
    <property type="entry name" value="PKS_ER"/>
    <property type="match status" value="1"/>
</dbReference>
<dbReference type="GO" id="GO:0006744">
    <property type="term" value="P:ubiquinone biosynthetic process"/>
    <property type="evidence" value="ECO:0007669"/>
    <property type="project" value="UniProtKB-KW"/>
</dbReference>
<keyword evidence="9" id="KW-0524">Neurogenesis</keyword>
<evidence type="ECO:0000256" key="18">
    <source>
        <dbReference type="ARBA" id="ARBA00071154"/>
    </source>
</evidence>
<dbReference type="FunFam" id="3.40.50.720:FF:000147">
    <property type="entry name" value="Reticulon-4-interacting protein 1 homolog, mitochondrial"/>
    <property type="match status" value="1"/>
</dbReference>
<dbReference type="Pfam" id="PF08240">
    <property type="entry name" value="ADH_N"/>
    <property type="match status" value="1"/>
</dbReference>
<feature type="domain" description="Enoyl reductase (ER)" evidence="19">
    <location>
        <begin position="48"/>
        <end position="372"/>
    </location>
</feature>
<gene>
    <name evidence="20" type="ORF">CCH79_00000441</name>
</gene>
<dbReference type="GO" id="GO:0005759">
    <property type="term" value="C:mitochondrial matrix"/>
    <property type="evidence" value="ECO:0007669"/>
    <property type="project" value="UniProtKB-SubCell"/>
</dbReference>
<keyword evidence="21" id="KW-1185">Reference proteome</keyword>
<dbReference type="InterPro" id="IPR013154">
    <property type="entry name" value="ADH-like_N"/>
</dbReference>
<dbReference type="GO" id="GO:0016491">
    <property type="term" value="F:oxidoreductase activity"/>
    <property type="evidence" value="ECO:0007669"/>
    <property type="project" value="UniProtKB-KW"/>
</dbReference>
<comment type="pathway">
    <text evidence="3">Cofactor biosynthesis; ubiquinone biosynthesis.</text>
</comment>
<dbReference type="PANTHER" id="PTHR11695:SF294">
    <property type="entry name" value="RETICULON-4-INTERACTING PROTEIN 1, MITOCHONDRIAL"/>
    <property type="match status" value="1"/>
</dbReference>
<keyword evidence="7" id="KW-1000">Mitochondrion outer membrane</keyword>
<dbReference type="GO" id="GO:0005741">
    <property type="term" value="C:mitochondrial outer membrane"/>
    <property type="evidence" value="ECO:0007669"/>
    <property type="project" value="UniProtKB-SubCell"/>
</dbReference>
<dbReference type="InterPro" id="IPR050700">
    <property type="entry name" value="YIM1/Zinc_Alcohol_DH_Fams"/>
</dbReference>
<evidence type="ECO:0000256" key="3">
    <source>
        <dbReference type="ARBA" id="ARBA00004749"/>
    </source>
</evidence>
<dbReference type="SUPFAM" id="SSF50129">
    <property type="entry name" value="GroES-like"/>
    <property type="match status" value="1"/>
</dbReference>
<dbReference type="Gene3D" id="3.90.180.10">
    <property type="entry name" value="Medium-chain alcohol dehydrogenases, catalytic domain"/>
    <property type="match status" value="1"/>
</dbReference>
<comment type="catalytic activity">
    <reaction evidence="14">
        <text>3-demethylubiquinone-10 + NADPH + 2 H(+) = 3-demethylubiquinol-10 + NADP(+)</text>
        <dbReference type="Rhea" id="RHEA:83247"/>
        <dbReference type="ChEBI" id="CHEBI:15378"/>
        <dbReference type="ChEBI" id="CHEBI:57783"/>
        <dbReference type="ChEBI" id="CHEBI:58349"/>
        <dbReference type="ChEBI" id="CHEBI:64182"/>
        <dbReference type="ChEBI" id="CHEBI:231824"/>
    </reaction>
</comment>
<comment type="subcellular location">
    <subcellularLocation>
        <location evidence="2">Mitochondrion matrix</location>
    </subcellularLocation>
    <subcellularLocation>
        <location evidence="1">Mitochondrion outer membrane</location>
    </subcellularLocation>
</comment>
<dbReference type="CDD" id="cd08248">
    <property type="entry name" value="RTN4I1"/>
    <property type="match status" value="1"/>
</dbReference>
<evidence type="ECO:0000256" key="13">
    <source>
        <dbReference type="ARBA" id="ARBA00023136"/>
    </source>
</evidence>
<evidence type="ECO:0000256" key="5">
    <source>
        <dbReference type="ARBA" id="ARBA00022688"/>
    </source>
</evidence>
<sequence>MASVRLLCLFNGRAAGWSKTLARTGWRNVCSSPSRLQSMSAWVIDQYGSSGVLRHTEEIPIPTVNFAHDVMINVRAASLNPLDLNMRGGYGATLLNLRRDPLSVVNSFSEFPLILGRDLSGVVVDCGSGVTHFAPGDEVWAAIPPWKQGSLAEYVTLTEYEVSYKPKSLSHIEAASIPYVANTALSALSFDHWSIRRCRNVLNSTWGAHVTVTCSQNAEGLVRGLGADEVVDYTAGDVADQLDMMERFDVILDNVGGDTEEWAMRLLKPWSGAKFVTLVSPLILNTDSMGLLDGSLHTGLTLHNKAFQNITSSGVFYRWAFYAPDGPTLDEVSRLVDAGKILPVVEAQFPFSQVPQAFQKLEQGHARGKTVVEVAKDDEYMEATESEQKAWRLTFDFQDQISVGAVADEAFRGDAPEVDLVVKLRRRETNSASSNRDTATWTQAALLQELDADCTSPAGVTMYSHASFHQHGLDSAASSRQRKLLNSSTKGWI</sequence>
<accession>A0A315VV68</accession>
<evidence type="ECO:0000256" key="14">
    <source>
        <dbReference type="ARBA" id="ARBA00050485"/>
    </source>
</evidence>
<organism evidence="20 21">
    <name type="scientific">Gambusia affinis</name>
    <name type="common">Western mosquitofish</name>
    <name type="synonym">Heterandria affinis</name>
    <dbReference type="NCBI Taxonomy" id="33528"/>
    <lineage>
        <taxon>Eukaryota</taxon>
        <taxon>Metazoa</taxon>
        <taxon>Chordata</taxon>
        <taxon>Craniata</taxon>
        <taxon>Vertebrata</taxon>
        <taxon>Euteleostomi</taxon>
        <taxon>Actinopterygii</taxon>
        <taxon>Neopterygii</taxon>
        <taxon>Teleostei</taxon>
        <taxon>Neoteleostei</taxon>
        <taxon>Acanthomorphata</taxon>
        <taxon>Ovalentaria</taxon>
        <taxon>Atherinomorphae</taxon>
        <taxon>Cyprinodontiformes</taxon>
        <taxon>Poeciliidae</taxon>
        <taxon>Poeciliinae</taxon>
        <taxon>Gambusia</taxon>
    </lineage>
</organism>
<comment type="catalytic activity">
    <reaction evidence="15">
        <text>a 3-demethylubiquinone + NADH + 2 H(+) = a 3-demethylubiquinol + NAD(+)</text>
        <dbReference type="Rhea" id="RHEA:83235"/>
        <dbReference type="Rhea" id="RHEA-COMP:10914"/>
        <dbReference type="Rhea" id="RHEA-COMP:19654"/>
        <dbReference type="ChEBI" id="CHEBI:15378"/>
        <dbReference type="ChEBI" id="CHEBI:57540"/>
        <dbReference type="ChEBI" id="CHEBI:57945"/>
        <dbReference type="ChEBI" id="CHEBI:84422"/>
        <dbReference type="ChEBI" id="CHEBI:231825"/>
    </reaction>
</comment>
<evidence type="ECO:0000256" key="8">
    <source>
        <dbReference type="ARBA" id="ARBA00022857"/>
    </source>
</evidence>
<dbReference type="InterPro" id="IPR037397">
    <property type="entry name" value="RTN4IP1"/>
</dbReference>
<comment type="catalytic activity">
    <reaction evidence="17">
        <text>a 3-demethylubiquinone + NADPH + 2 H(+) = a 3-demethylubiquinol + NADP(+)</text>
        <dbReference type="Rhea" id="RHEA:83239"/>
        <dbReference type="Rhea" id="RHEA-COMP:10914"/>
        <dbReference type="Rhea" id="RHEA-COMP:19654"/>
        <dbReference type="ChEBI" id="CHEBI:15378"/>
        <dbReference type="ChEBI" id="CHEBI:57783"/>
        <dbReference type="ChEBI" id="CHEBI:58349"/>
        <dbReference type="ChEBI" id="CHEBI:84422"/>
        <dbReference type="ChEBI" id="CHEBI:231825"/>
    </reaction>
</comment>
<evidence type="ECO:0000256" key="1">
    <source>
        <dbReference type="ARBA" id="ARBA00004294"/>
    </source>
</evidence>
<comment type="catalytic activity">
    <reaction evidence="16">
        <text>3-demethylubiquinone-10 + NADH + 2 H(+) = 3-demethylubiquinol-10 + NAD(+)</text>
        <dbReference type="Rhea" id="RHEA:83243"/>
        <dbReference type="ChEBI" id="CHEBI:15378"/>
        <dbReference type="ChEBI" id="CHEBI:57540"/>
        <dbReference type="ChEBI" id="CHEBI:57945"/>
        <dbReference type="ChEBI" id="CHEBI:64182"/>
        <dbReference type="ChEBI" id="CHEBI:231824"/>
    </reaction>
</comment>
<keyword evidence="13" id="KW-0472">Membrane</keyword>
<dbReference type="Proteomes" id="UP000250572">
    <property type="component" value="Unassembled WGS sequence"/>
</dbReference>
<dbReference type="PANTHER" id="PTHR11695">
    <property type="entry name" value="ALCOHOL DEHYDROGENASE RELATED"/>
    <property type="match status" value="1"/>
</dbReference>
<evidence type="ECO:0000256" key="4">
    <source>
        <dbReference type="ARBA" id="ARBA00010371"/>
    </source>
</evidence>
<dbReference type="EMBL" id="NHOQ01001000">
    <property type="protein sequence ID" value="PWA27486.1"/>
    <property type="molecule type" value="Genomic_DNA"/>
</dbReference>
<evidence type="ECO:0000256" key="12">
    <source>
        <dbReference type="ARBA" id="ARBA00023128"/>
    </source>
</evidence>
<evidence type="ECO:0000313" key="20">
    <source>
        <dbReference type="EMBL" id="PWA27486.1"/>
    </source>
</evidence>
<evidence type="ECO:0000259" key="19">
    <source>
        <dbReference type="SMART" id="SM00829"/>
    </source>
</evidence>
<evidence type="ECO:0000313" key="21">
    <source>
        <dbReference type="Proteomes" id="UP000250572"/>
    </source>
</evidence>
<evidence type="ECO:0000256" key="16">
    <source>
        <dbReference type="ARBA" id="ARBA00051102"/>
    </source>
</evidence>
<evidence type="ECO:0000256" key="6">
    <source>
        <dbReference type="ARBA" id="ARBA00022741"/>
    </source>
</evidence>
<evidence type="ECO:0000256" key="9">
    <source>
        <dbReference type="ARBA" id="ARBA00022902"/>
    </source>
</evidence>
<keyword evidence="10" id="KW-0809">Transit peptide</keyword>
<keyword evidence="12" id="KW-0496">Mitochondrion</keyword>
<evidence type="ECO:0000256" key="10">
    <source>
        <dbReference type="ARBA" id="ARBA00022946"/>
    </source>
</evidence>
<dbReference type="FunFam" id="3.90.180.10:FF:000009">
    <property type="entry name" value="Reticulon-4-interacting protein 1, mitochondrial"/>
    <property type="match status" value="1"/>
</dbReference>
<evidence type="ECO:0000256" key="11">
    <source>
        <dbReference type="ARBA" id="ARBA00023002"/>
    </source>
</evidence>
<dbReference type="Gene3D" id="3.40.50.720">
    <property type="entry name" value="NAD(P)-binding Rossmann-like Domain"/>
    <property type="match status" value="1"/>
</dbReference>
<dbReference type="InterPro" id="IPR011032">
    <property type="entry name" value="GroES-like_sf"/>
</dbReference>
<protein>
    <recommendedName>
        <fullName evidence="18">NAD(P)H oxidoreductase RTN4IP1, mitochondrial</fullName>
    </recommendedName>
</protein>
<dbReference type="AlphaFoldDB" id="A0A315VV68"/>